<evidence type="ECO:0000313" key="2">
    <source>
        <dbReference type="EMBL" id="EAY09108.1"/>
    </source>
</evidence>
<sequence>MQEYYLNSENIVEPYSSSLNCESFRINDGYRKKKDSKKELKMKSINPYDDFSCESSIECDYIVPSPFENHSLKQFDVPAPEIAVNTSYVYQTKDGKVLVLNHPLPDGFSIEFIFDGGEHSHHRRHRHGFRYNKNLLKDILSYIGVSICPISGLPIYFCNHKKRPCFARRILKFMMASFVILGFILFIAV</sequence>
<dbReference type="AlphaFoldDB" id="A2EDZ6"/>
<dbReference type="Proteomes" id="UP000001542">
    <property type="component" value="Unassembled WGS sequence"/>
</dbReference>
<dbReference type="VEuPathDB" id="TrichDB:TVAGG3_0890130"/>
<reference evidence="2" key="2">
    <citation type="journal article" date="2007" name="Science">
        <title>Draft genome sequence of the sexually transmitted pathogen Trichomonas vaginalis.</title>
        <authorList>
            <person name="Carlton J.M."/>
            <person name="Hirt R.P."/>
            <person name="Silva J.C."/>
            <person name="Delcher A.L."/>
            <person name="Schatz M."/>
            <person name="Zhao Q."/>
            <person name="Wortman J.R."/>
            <person name="Bidwell S.L."/>
            <person name="Alsmark U.C.M."/>
            <person name="Besteiro S."/>
            <person name="Sicheritz-Ponten T."/>
            <person name="Noel C.J."/>
            <person name="Dacks J.B."/>
            <person name="Foster P.G."/>
            <person name="Simillion C."/>
            <person name="Van de Peer Y."/>
            <person name="Miranda-Saavedra D."/>
            <person name="Barton G.J."/>
            <person name="Westrop G.D."/>
            <person name="Mueller S."/>
            <person name="Dessi D."/>
            <person name="Fiori P.L."/>
            <person name="Ren Q."/>
            <person name="Paulsen I."/>
            <person name="Zhang H."/>
            <person name="Bastida-Corcuera F.D."/>
            <person name="Simoes-Barbosa A."/>
            <person name="Brown M.T."/>
            <person name="Hayes R.D."/>
            <person name="Mukherjee M."/>
            <person name="Okumura C.Y."/>
            <person name="Schneider R."/>
            <person name="Smith A.J."/>
            <person name="Vanacova S."/>
            <person name="Villalvazo M."/>
            <person name="Haas B.J."/>
            <person name="Pertea M."/>
            <person name="Feldblyum T.V."/>
            <person name="Utterback T.R."/>
            <person name="Shu C.L."/>
            <person name="Osoegawa K."/>
            <person name="de Jong P.J."/>
            <person name="Hrdy I."/>
            <person name="Horvathova L."/>
            <person name="Zubacova Z."/>
            <person name="Dolezal P."/>
            <person name="Malik S.B."/>
            <person name="Logsdon J.M. Jr."/>
            <person name="Henze K."/>
            <person name="Gupta A."/>
            <person name="Wang C.C."/>
            <person name="Dunne R.L."/>
            <person name="Upcroft J.A."/>
            <person name="Upcroft P."/>
            <person name="White O."/>
            <person name="Salzberg S.L."/>
            <person name="Tang P."/>
            <person name="Chiu C.-H."/>
            <person name="Lee Y.-S."/>
            <person name="Embley T.M."/>
            <person name="Coombs G.H."/>
            <person name="Mottram J.C."/>
            <person name="Tachezy J."/>
            <person name="Fraser-Liggett C.M."/>
            <person name="Johnson P.J."/>
        </authorList>
    </citation>
    <scope>NUCLEOTIDE SEQUENCE [LARGE SCALE GENOMIC DNA]</scope>
    <source>
        <strain evidence="2">G3</strain>
    </source>
</reference>
<dbReference type="KEGG" id="tva:4767024"/>
<dbReference type="VEuPathDB" id="TrichDB:TVAG_230680"/>
<evidence type="ECO:0000256" key="1">
    <source>
        <dbReference type="SAM" id="Phobius"/>
    </source>
</evidence>
<feature type="transmembrane region" description="Helical" evidence="1">
    <location>
        <begin position="170"/>
        <end position="188"/>
    </location>
</feature>
<feature type="transmembrane region" description="Helical" evidence="1">
    <location>
        <begin position="139"/>
        <end position="158"/>
    </location>
</feature>
<keyword evidence="1" id="KW-0472">Membrane</keyword>
<name>A2EDZ6_TRIV3</name>
<dbReference type="RefSeq" id="XP_001321331.1">
    <property type="nucleotide sequence ID" value="XM_001321296.1"/>
</dbReference>
<organism evidence="2 3">
    <name type="scientific">Trichomonas vaginalis (strain ATCC PRA-98 / G3)</name>
    <dbReference type="NCBI Taxonomy" id="412133"/>
    <lineage>
        <taxon>Eukaryota</taxon>
        <taxon>Metamonada</taxon>
        <taxon>Parabasalia</taxon>
        <taxon>Trichomonadida</taxon>
        <taxon>Trichomonadidae</taxon>
        <taxon>Trichomonas</taxon>
    </lineage>
</organism>
<proteinExistence type="predicted"/>
<dbReference type="InParanoid" id="A2EDZ6"/>
<protein>
    <submittedName>
        <fullName evidence="2">Uncharacterized protein</fullName>
    </submittedName>
</protein>
<reference evidence="2" key="1">
    <citation type="submission" date="2006-10" db="EMBL/GenBank/DDBJ databases">
        <authorList>
            <person name="Amadeo P."/>
            <person name="Zhao Q."/>
            <person name="Wortman J."/>
            <person name="Fraser-Liggett C."/>
            <person name="Carlton J."/>
        </authorList>
    </citation>
    <scope>NUCLEOTIDE SEQUENCE</scope>
    <source>
        <strain evidence="2">G3</strain>
    </source>
</reference>
<accession>A2EDZ6</accession>
<evidence type="ECO:0000313" key="3">
    <source>
        <dbReference type="Proteomes" id="UP000001542"/>
    </source>
</evidence>
<keyword evidence="1" id="KW-1133">Transmembrane helix</keyword>
<dbReference type="EMBL" id="DS113364">
    <property type="protein sequence ID" value="EAY09108.1"/>
    <property type="molecule type" value="Genomic_DNA"/>
</dbReference>
<gene>
    <name evidence="2" type="ORF">TVAG_230680</name>
</gene>
<keyword evidence="1" id="KW-0812">Transmembrane</keyword>
<keyword evidence="3" id="KW-1185">Reference proteome</keyword>